<evidence type="ECO:0008006" key="5">
    <source>
        <dbReference type="Google" id="ProtNLM"/>
    </source>
</evidence>
<accession>A0A9D4Z4P8</accession>
<dbReference type="EMBL" id="JABFUD020000023">
    <property type="protein sequence ID" value="KAI5061105.1"/>
    <property type="molecule type" value="Genomic_DNA"/>
</dbReference>
<dbReference type="OrthoDB" id="10500077at2759"/>
<dbReference type="InterPro" id="IPR036638">
    <property type="entry name" value="HLH_DNA-bd_sf"/>
</dbReference>
<evidence type="ECO:0000256" key="1">
    <source>
        <dbReference type="ARBA" id="ARBA00023015"/>
    </source>
</evidence>
<keyword evidence="1" id="KW-0805">Transcription regulation</keyword>
<sequence>METEYSYNIRSLTNYVDSSNINLHTITNFHARRDSENAHNVVYAENQNMPTSPSAHVVDIDPLDLRFRILRQLLPHAGSELQEKDDILKFVLQYVKDLEQQIQNFNVGTDMATEGMGALQKKGLCIVDLSQFTKAF</sequence>
<evidence type="ECO:0000256" key="2">
    <source>
        <dbReference type="ARBA" id="ARBA00023163"/>
    </source>
</evidence>
<organism evidence="3 4">
    <name type="scientific">Adiantum capillus-veneris</name>
    <name type="common">Maidenhair fern</name>
    <dbReference type="NCBI Taxonomy" id="13818"/>
    <lineage>
        <taxon>Eukaryota</taxon>
        <taxon>Viridiplantae</taxon>
        <taxon>Streptophyta</taxon>
        <taxon>Embryophyta</taxon>
        <taxon>Tracheophyta</taxon>
        <taxon>Polypodiopsida</taxon>
        <taxon>Polypodiidae</taxon>
        <taxon>Polypodiales</taxon>
        <taxon>Pteridineae</taxon>
        <taxon>Pteridaceae</taxon>
        <taxon>Vittarioideae</taxon>
        <taxon>Adiantum</taxon>
    </lineage>
</organism>
<dbReference type="SUPFAM" id="SSF47459">
    <property type="entry name" value="HLH, helix-loop-helix DNA-binding domain"/>
    <property type="match status" value="1"/>
</dbReference>
<name>A0A9D4Z4P8_ADICA</name>
<reference evidence="3" key="1">
    <citation type="submission" date="2021-01" db="EMBL/GenBank/DDBJ databases">
        <title>Adiantum capillus-veneris genome.</title>
        <authorList>
            <person name="Fang Y."/>
            <person name="Liao Q."/>
        </authorList>
    </citation>
    <scope>NUCLEOTIDE SEQUENCE</scope>
    <source>
        <strain evidence="3">H3</strain>
        <tissue evidence="3">Leaf</tissue>
    </source>
</reference>
<dbReference type="GO" id="GO:0046983">
    <property type="term" value="F:protein dimerization activity"/>
    <property type="evidence" value="ECO:0007669"/>
    <property type="project" value="InterPro"/>
</dbReference>
<protein>
    <recommendedName>
        <fullName evidence="5">BHLH domain-containing protein</fullName>
    </recommendedName>
</protein>
<proteinExistence type="predicted"/>
<comment type="caution">
    <text evidence="3">The sequence shown here is derived from an EMBL/GenBank/DDBJ whole genome shotgun (WGS) entry which is preliminary data.</text>
</comment>
<keyword evidence="2" id="KW-0804">Transcription</keyword>
<gene>
    <name evidence="3" type="ORF">GOP47_0023610</name>
</gene>
<evidence type="ECO:0000313" key="4">
    <source>
        <dbReference type="Proteomes" id="UP000886520"/>
    </source>
</evidence>
<dbReference type="Proteomes" id="UP000886520">
    <property type="component" value="Chromosome 23"/>
</dbReference>
<keyword evidence="4" id="KW-1185">Reference proteome</keyword>
<dbReference type="AlphaFoldDB" id="A0A9D4Z4P8"/>
<evidence type="ECO:0000313" key="3">
    <source>
        <dbReference type="EMBL" id="KAI5061105.1"/>
    </source>
</evidence>